<dbReference type="NCBIfam" id="TIGR02595">
    <property type="entry name" value="PEP_CTERM"/>
    <property type="match status" value="1"/>
</dbReference>
<reference evidence="3 4" key="1">
    <citation type="submission" date="2019-02" db="EMBL/GenBank/DDBJ databases">
        <title>Genomic Encyclopedia of Type Strains, Phase IV (KMG-IV): sequencing the most valuable type-strain genomes for metagenomic binning, comparative biology and taxonomic classification.</title>
        <authorList>
            <person name="Goeker M."/>
        </authorList>
    </citation>
    <scope>NUCLEOTIDE SEQUENCE [LARGE SCALE GENOMIC DNA]</scope>
    <source>
        <strain evidence="3 4">DSM 21056</strain>
    </source>
</reference>
<evidence type="ECO:0000313" key="4">
    <source>
        <dbReference type="Proteomes" id="UP000292298"/>
    </source>
</evidence>
<keyword evidence="2" id="KW-0732">Signal</keyword>
<dbReference type="EMBL" id="SHLI01000001">
    <property type="protein sequence ID" value="RZU98376.1"/>
    <property type="molecule type" value="Genomic_DNA"/>
</dbReference>
<accession>A0A4Q8CZC4</accession>
<dbReference type="Proteomes" id="UP000292298">
    <property type="component" value="Unassembled WGS sequence"/>
</dbReference>
<sequence length="276" mass="29047">MTIINRRKKSLTALATVALMAAAGGAHASFILSFADQSRPFDETLQDGPVAGEFNGAAFDAEADFFARLDSRTTETFESFDDNRPLSPVTSVGSFLPGPLANNGTGTNCVSGCTEPVVLNQADVDGNTGRYDVTGPNGQYYLDSNDLTQVRWELGTADPALDSSYNAIGFYLMDPSDQKATFEISTLAGTELFTIPEMMSGTRKDGDLIYLSAISTAGAITSASILFTNTDGNTSDGFGLDNVTVGVPAPGMLAMLGSGLMALGLFGRRRKDRLAA</sequence>
<comment type="caution">
    <text evidence="3">The sequence shown here is derived from an EMBL/GenBank/DDBJ whole genome shotgun (WGS) entry which is preliminary data.</text>
</comment>
<gene>
    <name evidence="3" type="ORF">EV698_0621</name>
</gene>
<dbReference type="AlphaFoldDB" id="A0A4Q8CZC4"/>
<evidence type="ECO:0000256" key="1">
    <source>
        <dbReference type="SAM" id="Phobius"/>
    </source>
</evidence>
<feature type="chain" id="PRO_5020786947" evidence="2">
    <location>
        <begin position="29"/>
        <end position="276"/>
    </location>
</feature>
<dbReference type="RefSeq" id="WP_165385706.1">
    <property type="nucleotide sequence ID" value="NZ_SHLI01000001.1"/>
</dbReference>
<proteinExistence type="predicted"/>
<name>A0A4Q8CZC4_9GAMM</name>
<feature type="transmembrane region" description="Helical" evidence="1">
    <location>
        <begin position="208"/>
        <end position="227"/>
    </location>
</feature>
<evidence type="ECO:0000313" key="3">
    <source>
        <dbReference type="EMBL" id="RZU98376.1"/>
    </source>
</evidence>
<keyword evidence="4" id="KW-1185">Reference proteome</keyword>
<evidence type="ECO:0000256" key="2">
    <source>
        <dbReference type="SAM" id="SignalP"/>
    </source>
</evidence>
<feature type="transmembrane region" description="Helical" evidence="1">
    <location>
        <begin position="247"/>
        <end position="266"/>
    </location>
</feature>
<dbReference type="InterPro" id="IPR013424">
    <property type="entry name" value="Ice-binding_C"/>
</dbReference>
<keyword evidence="1" id="KW-0472">Membrane</keyword>
<feature type="signal peptide" evidence="2">
    <location>
        <begin position="1"/>
        <end position="28"/>
    </location>
</feature>
<organism evidence="3 4">
    <name type="scientific">Spiribacter vilamensis</name>
    <dbReference type="NCBI Taxonomy" id="531306"/>
    <lineage>
        <taxon>Bacteria</taxon>
        <taxon>Pseudomonadati</taxon>
        <taxon>Pseudomonadota</taxon>
        <taxon>Gammaproteobacteria</taxon>
        <taxon>Chromatiales</taxon>
        <taxon>Ectothiorhodospiraceae</taxon>
        <taxon>Spiribacter</taxon>
    </lineage>
</organism>
<keyword evidence="1" id="KW-1133">Transmembrane helix</keyword>
<keyword evidence="1" id="KW-0812">Transmembrane</keyword>
<protein>
    <submittedName>
        <fullName evidence="3">Putative secreted protein with PEP-CTERM sorting signal</fullName>
    </submittedName>
</protein>